<keyword evidence="3" id="KW-1185">Reference proteome</keyword>
<organism evidence="2 3">
    <name type="scientific">Laccaria amethystina LaAM-08-1</name>
    <dbReference type="NCBI Taxonomy" id="1095629"/>
    <lineage>
        <taxon>Eukaryota</taxon>
        <taxon>Fungi</taxon>
        <taxon>Dikarya</taxon>
        <taxon>Basidiomycota</taxon>
        <taxon>Agaricomycotina</taxon>
        <taxon>Agaricomycetes</taxon>
        <taxon>Agaricomycetidae</taxon>
        <taxon>Agaricales</taxon>
        <taxon>Agaricineae</taxon>
        <taxon>Hydnangiaceae</taxon>
        <taxon>Laccaria</taxon>
    </lineage>
</organism>
<feature type="region of interest" description="Disordered" evidence="1">
    <location>
        <begin position="1"/>
        <end position="85"/>
    </location>
</feature>
<accession>A0A0C9WX71</accession>
<reference evidence="2 3" key="1">
    <citation type="submission" date="2014-04" db="EMBL/GenBank/DDBJ databases">
        <authorList>
            <consortium name="DOE Joint Genome Institute"/>
            <person name="Kuo A."/>
            <person name="Kohler A."/>
            <person name="Nagy L.G."/>
            <person name="Floudas D."/>
            <person name="Copeland A."/>
            <person name="Barry K.W."/>
            <person name="Cichocki N."/>
            <person name="Veneault-Fourrey C."/>
            <person name="LaButti K."/>
            <person name="Lindquist E.A."/>
            <person name="Lipzen A."/>
            <person name="Lundell T."/>
            <person name="Morin E."/>
            <person name="Murat C."/>
            <person name="Sun H."/>
            <person name="Tunlid A."/>
            <person name="Henrissat B."/>
            <person name="Grigoriev I.V."/>
            <person name="Hibbett D.S."/>
            <person name="Martin F."/>
            <person name="Nordberg H.P."/>
            <person name="Cantor M.N."/>
            <person name="Hua S.X."/>
        </authorList>
    </citation>
    <scope>NUCLEOTIDE SEQUENCE [LARGE SCALE GENOMIC DNA]</scope>
    <source>
        <strain evidence="2 3">LaAM-08-1</strain>
    </source>
</reference>
<name>A0A0C9WX71_9AGAR</name>
<sequence length="105" mass="11518">MAGATARDTLNLMPPWERNHAHASQLERESTSATLNAPPANATMPTPASWNLERKRDHVHVSHTKLDPGREGERGGEEEGEVGSRRVGSPFRRLVSTAMRVLLAV</sequence>
<evidence type="ECO:0000256" key="1">
    <source>
        <dbReference type="SAM" id="MobiDB-lite"/>
    </source>
</evidence>
<evidence type="ECO:0000313" key="3">
    <source>
        <dbReference type="Proteomes" id="UP000054477"/>
    </source>
</evidence>
<dbReference type="EMBL" id="KN838844">
    <property type="protein sequence ID" value="KIJ93428.1"/>
    <property type="molecule type" value="Genomic_DNA"/>
</dbReference>
<dbReference type="Proteomes" id="UP000054477">
    <property type="component" value="Unassembled WGS sequence"/>
</dbReference>
<proteinExistence type="predicted"/>
<dbReference type="HOGENOM" id="CLU_2237031_0_0_1"/>
<reference evidence="3" key="2">
    <citation type="submission" date="2015-01" db="EMBL/GenBank/DDBJ databases">
        <title>Evolutionary Origins and Diversification of the Mycorrhizal Mutualists.</title>
        <authorList>
            <consortium name="DOE Joint Genome Institute"/>
            <consortium name="Mycorrhizal Genomics Consortium"/>
            <person name="Kohler A."/>
            <person name="Kuo A."/>
            <person name="Nagy L.G."/>
            <person name="Floudas D."/>
            <person name="Copeland A."/>
            <person name="Barry K.W."/>
            <person name="Cichocki N."/>
            <person name="Veneault-Fourrey C."/>
            <person name="LaButti K."/>
            <person name="Lindquist E.A."/>
            <person name="Lipzen A."/>
            <person name="Lundell T."/>
            <person name="Morin E."/>
            <person name="Murat C."/>
            <person name="Riley R."/>
            <person name="Ohm R."/>
            <person name="Sun H."/>
            <person name="Tunlid A."/>
            <person name="Henrissat B."/>
            <person name="Grigoriev I.V."/>
            <person name="Hibbett D.S."/>
            <person name="Martin F."/>
        </authorList>
    </citation>
    <scope>NUCLEOTIDE SEQUENCE [LARGE SCALE GENOMIC DNA]</scope>
    <source>
        <strain evidence="3">LaAM-08-1</strain>
    </source>
</reference>
<feature type="compositionally biased region" description="Basic and acidic residues" evidence="1">
    <location>
        <begin position="52"/>
        <end position="77"/>
    </location>
</feature>
<feature type="compositionally biased region" description="Basic and acidic residues" evidence="1">
    <location>
        <begin position="17"/>
        <end position="30"/>
    </location>
</feature>
<dbReference type="AlphaFoldDB" id="A0A0C9WX71"/>
<gene>
    <name evidence="2" type="ORF">K443DRAFT_125603</name>
</gene>
<feature type="compositionally biased region" description="Low complexity" evidence="1">
    <location>
        <begin position="31"/>
        <end position="49"/>
    </location>
</feature>
<protein>
    <submittedName>
        <fullName evidence="2">Uncharacterized protein</fullName>
    </submittedName>
</protein>
<evidence type="ECO:0000313" key="2">
    <source>
        <dbReference type="EMBL" id="KIJ93428.1"/>
    </source>
</evidence>